<dbReference type="Pfam" id="PF00817">
    <property type="entry name" value="IMS"/>
    <property type="match status" value="1"/>
</dbReference>
<dbReference type="PANTHER" id="PTHR11076:SF34">
    <property type="entry name" value="PROTEIN UMUC"/>
    <property type="match status" value="1"/>
</dbReference>
<evidence type="ECO:0000313" key="8">
    <source>
        <dbReference type="EMBL" id="SNR68477.1"/>
    </source>
</evidence>
<dbReference type="Gene3D" id="3.30.70.270">
    <property type="match status" value="1"/>
</dbReference>
<dbReference type="AlphaFoldDB" id="A0A238YBG8"/>
<dbReference type="InterPro" id="IPR025188">
    <property type="entry name" value="DUF4113"/>
</dbReference>
<proteinExistence type="inferred from homology"/>
<keyword evidence="5" id="KW-0742">SOS response</keyword>
<evidence type="ECO:0000256" key="3">
    <source>
        <dbReference type="ARBA" id="ARBA00023199"/>
    </source>
</evidence>
<evidence type="ECO:0000313" key="9">
    <source>
        <dbReference type="Proteomes" id="UP000198324"/>
    </source>
</evidence>
<evidence type="ECO:0000259" key="7">
    <source>
        <dbReference type="PROSITE" id="PS50173"/>
    </source>
</evidence>
<dbReference type="GO" id="GO:0003887">
    <property type="term" value="F:DNA-directed DNA polymerase activity"/>
    <property type="evidence" value="ECO:0007669"/>
    <property type="project" value="TreeGrafter"/>
</dbReference>
<dbReference type="GO" id="GO:0005829">
    <property type="term" value="C:cytosol"/>
    <property type="evidence" value="ECO:0007669"/>
    <property type="project" value="TreeGrafter"/>
</dbReference>
<organism evidence="8 9">
    <name type="scientific">Humidesulfovibrio mexicanus</name>
    <dbReference type="NCBI Taxonomy" id="147047"/>
    <lineage>
        <taxon>Bacteria</taxon>
        <taxon>Pseudomonadati</taxon>
        <taxon>Thermodesulfobacteriota</taxon>
        <taxon>Desulfovibrionia</taxon>
        <taxon>Desulfovibrionales</taxon>
        <taxon>Desulfovibrionaceae</taxon>
        <taxon>Humidesulfovibrio</taxon>
    </lineage>
</organism>
<keyword evidence="3" id="KW-0741">SOS mutagenesis</keyword>
<dbReference type="InterPro" id="IPR036775">
    <property type="entry name" value="DNA_pol_Y-fam_lit_finger_sf"/>
</dbReference>
<dbReference type="InterPro" id="IPR043128">
    <property type="entry name" value="Rev_trsase/Diguanyl_cyclase"/>
</dbReference>
<keyword evidence="2" id="KW-0227">DNA damage</keyword>
<dbReference type="PROSITE" id="PS50173">
    <property type="entry name" value="UMUC"/>
    <property type="match status" value="1"/>
</dbReference>
<dbReference type="InterPro" id="IPR017961">
    <property type="entry name" value="DNA_pol_Y-fam_little_finger"/>
</dbReference>
<comment type="similarity">
    <text evidence="1">Belongs to the DNA polymerase type-Y family.</text>
</comment>
<feature type="domain" description="UmuC" evidence="7">
    <location>
        <begin position="4"/>
        <end position="186"/>
    </location>
</feature>
<dbReference type="Pfam" id="PF13438">
    <property type="entry name" value="DUF4113"/>
    <property type="match status" value="1"/>
</dbReference>
<accession>A0A238YBG8</accession>
<dbReference type="Pfam" id="PF11799">
    <property type="entry name" value="IMS_C"/>
    <property type="match status" value="1"/>
</dbReference>
<keyword evidence="4" id="KW-0234">DNA repair</keyword>
<dbReference type="OrthoDB" id="9808813at2"/>
<dbReference type="Gene3D" id="1.10.150.20">
    <property type="entry name" value="5' to 3' exonuclease, C-terminal subdomain"/>
    <property type="match status" value="1"/>
</dbReference>
<evidence type="ECO:0000256" key="1">
    <source>
        <dbReference type="ARBA" id="ARBA00010945"/>
    </source>
</evidence>
<name>A0A238YBG8_9BACT</name>
<dbReference type="InterPro" id="IPR043502">
    <property type="entry name" value="DNA/RNA_pol_sf"/>
</dbReference>
<evidence type="ECO:0000256" key="6">
    <source>
        <dbReference type="SAM" id="MobiDB-lite"/>
    </source>
</evidence>
<dbReference type="Gene3D" id="3.30.1490.100">
    <property type="entry name" value="DNA polymerase, Y-family, little finger domain"/>
    <property type="match status" value="1"/>
</dbReference>
<dbReference type="RefSeq" id="WP_089272010.1">
    <property type="nucleotide sequence ID" value="NZ_FZOC01000001.1"/>
</dbReference>
<dbReference type="CDD" id="cd01700">
    <property type="entry name" value="PolY_Pol_V_umuC"/>
    <property type="match status" value="1"/>
</dbReference>
<dbReference type="GO" id="GO:0042276">
    <property type="term" value="P:error-prone translesion synthesis"/>
    <property type="evidence" value="ECO:0007669"/>
    <property type="project" value="TreeGrafter"/>
</dbReference>
<dbReference type="Proteomes" id="UP000198324">
    <property type="component" value="Unassembled WGS sequence"/>
</dbReference>
<sequence length="423" mass="46794">MPLFALVDCNNFYASCERLFRPGLKGRPVVVLSNNDGCVIARSNEAKALGIPMGAPAFQWEHVFRRQGVAVFSSNYALYGDLSARVMRVLEEAAPAVEVYSIDEAFLDLSGVQEPESFCRELRQRVTRHTGIPVSVGLARTKTLAKLANRHAKKQPTTGGVFDLAALPDPEALLAATEIGDVWGIGPRHAKRLAARGVATALDFIRLPRDWVRKAMTVVGMQIHMELCGISCLSLEQAPPPRRSVLCSRSFGQLIRDREHLREAVCSFAARAAEKLRAGGLDAQAVQVFALTPRHREELPQHQGQATVTLPCPTDHSPDIVTAALRGLEQAFCEGFAYQKAGVQLLGLTPSASRQASLLDLPPEQRQRRRALMDVLDLVNRRHGRHALRLALAAAPERPWHMRQHRRSPRYTTSWDDLPRVGE</sequence>
<dbReference type="InterPro" id="IPR050116">
    <property type="entry name" value="DNA_polymerase-Y"/>
</dbReference>
<dbReference type="PANTHER" id="PTHR11076">
    <property type="entry name" value="DNA REPAIR POLYMERASE UMUC / TRANSFERASE FAMILY MEMBER"/>
    <property type="match status" value="1"/>
</dbReference>
<feature type="region of interest" description="Disordered" evidence="6">
    <location>
        <begin position="399"/>
        <end position="423"/>
    </location>
</feature>
<reference evidence="8 9" key="1">
    <citation type="submission" date="2017-06" db="EMBL/GenBank/DDBJ databases">
        <authorList>
            <person name="Kim H.J."/>
            <person name="Triplett B.A."/>
        </authorList>
    </citation>
    <scope>NUCLEOTIDE SEQUENCE [LARGE SCALE GENOMIC DNA]</scope>
    <source>
        <strain evidence="8 9">DSM 13116</strain>
    </source>
</reference>
<protein>
    <submittedName>
        <fullName evidence="8">DNA polymerase V</fullName>
    </submittedName>
</protein>
<dbReference type="SUPFAM" id="SSF56672">
    <property type="entry name" value="DNA/RNA polymerases"/>
    <property type="match status" value="1"/>
</dbReference>
<evidence type="ECO:0000256" key="4">
    <source>
        <dbReference type="ARBA" id="ARBA00023204"/>
    </source>
</evidence>
<dbReference type="GO" id="GO:0003684">
    <property type="term" value="F:damaged DNA binding"/>
    <property type="evidence" value="ECO:0007669"/>
    <property type="project" value="InterPro"/>
</dbReference>
<evidence type="ECO:0000256" key="2">
    <source>
        <dbReference type="ARBA" id="ARBA00022763"/>
    </source>
</evidence>
<keyword evidence="9" id="KW-1185">Reference proteome</keyword>
<dbReference type="Gene3D" id="3.40.1170.60">
    <property type="match status" value="1"/>
</dbReference>
<gene>
    <name evidence="8" type="ORF">SAMN04488503_0850</name>
</gene>
<dbReference type="InterPro" id="IPR001126">
    <property type="entry name" value="UmuC"/>
</dbReference>
<dbReference type="GO" id="GO:0009432">
    <property type="term" value="P:SOS response"/>
    <property type="evidence" value="ECO:0007669"/>
    <property type="project" value="UniProtKB-KW"/>
</dbReference>
<dbReference type="EMBL" id="FZOC01000001">
    <property type="protein sequence ID" value="SNR68477.1"/>
    <property type="molecule type" value="Genomic_DNA"/>
</dbReference>
<dbReference type="GO" id="GO:0006281">
    <property type="term" value="P:DNA repair"/>
    <property type="evidence" value="ECO:0007669"/>
    <property type="project" value="UniProtKB-KW"/>
</dbReference>
<evidence type="ECO:0000256" key="5">
    <source>
        <dbReference type="ARBA" id="ARBA00023236"/>
    </source>
</evidence>